<dbReference type="InterPro" id="IPR029063">
    <property type="entry name" value="SAM-dependent_MTases_sf"/>
</dbReference>
<evidence type="ECO:0000313" key="1">
    <source>
        <dbReference type="EMBL" id="MCX2980003.1"/>
    </source>
</evidence>
<protein>
    <submittedName>
        <fullName evidence="1">DUF938 domain-containing protein</fullName>
    </submittedName>
</protein>
<evidence type="ECO:0000313" key="2">
    <source>
        <dbReference type="Proteomes" id="UP001143362"/>
    </source>
</evidence>
<comment type="caution">
    <text evidence="1">The sequence shown here is derived from an EMBL/GenBank/DDBJ whole genome shotgun (WGS) entry which is preliminary data.</text>
</comment>
<dbReference type="Gene3D" id="3.40.50.150">
    <property type="entry name" value="Vaccinia Virus protein VP39"/>
    <property type="match status" value="1"/>
</dbReference>
<dbReference type="RefSeq" id="WP_279243985.1">
    <property type="nucleotide sequence ID" value="NZ_SHNN01000001.1"/>
</dbReference>
<dbReference type="Pfam" id="PF06080">
    <property type="entry name" value="DUF938"/>
    <property type="match status" value="1"/>
</dbReference>
<dbReference type="PANTHER" id="PTHR20974">
    <property type="entry name" value="UPF0585 PROTEIN CG18661"/>
    <property type="match status" value="1"/>
</dbReference>
<organism evidence="1 2">
    <name type="scientific">Candidatus Litorirhabdus singularis</name>
    <dbReference type="NCBI Taxonomy" id="2518993"/>
    <lineage>
        <taxon>Bacteria</taxon>
        <taxon>Pseudomonadati</taxon>
        <taxon>Pseudomonadota</taxon>
        <taxon>Gammaproteobacteria</taxon>
        <taxon>Cellvibrionales</taxon>
        <taxon>Halieaceae</taxon>
        <taxon>Candidatus Litorirhabdus</taxon>
    </lineage>
</organism>
<accession>A0ABT3TCH8</accession>
<name>A0ABT3TCH8_9GAMM</name>
<dbReference type="InterPro" id="IPR010342">
    <property type="entry name" value="DUF938"/>
</dbReference>
<proteinExistence type="predicted"/>
<dbReference type="Proteomes" id="UP001143362">
    <property type="component" value="Unassembled WGS sequence"/>
</dbReference>
<sequence>MLHPSQRPFSQACENNKRPILQLLSAWLRTDDTVLEIGSGTGQHLRFFAEQLPQVNWQPSDMTANLTAVRSWCDDYEGRNLLPVEELDVRDNPWPVAIPSAVYSANTLHIMGWSSVVDLFKALGRGAPPDSLLFIYGPFNYAGSYTSESNARFDQWLLERDANSAIRDFEAVGELATAAGYSLLDDVAMPANNRFLVWRQQPAAAA</sequence>
<reference evidence="1" key="1">
    <citation type="submission" date="2019-02" db="EMBL/GenBank/DDBJ databases">
        <authorList>
            <person name="Li S.-H."/>
        </authorList>
    </citation>
    <scope>NUCLEOTIDE SEQUENCE</scope>
    <source>
        <strain evidence="1">IMCC14734</strain>
    </source>
</reference>
<gene>
    <name evidence="1" type="ORF">EYC98_03890</name>
</gene>
<keyword evidence="2" id="KW-1185">Reference proteome</keyword>
<dbReference type="EMBL" id="SHNN01000001">
    <property type="protein sequence ID" value="MCX2980003.1"/>
    <property type="molecule type" value="Genomic_DNA"/>
</dbReference>
<dbReference type="SUPFAM" id="SSF53335">
    <property type="entry name" value="S-adenosyl-L-methionine-dependent methyltransferases"/>
    <property type="match status" value="1"/>
</dbReference>
<dbReference type="PANTHER" id="PTHR20974:SF0">
    <property type="entry name" value="UPF0585 PROTEIN CG18661"/>
    <property type="match status" value="1"/>
</dbReference>